<gene>
    <name evidence="2" type="ORF">GPUH_LOCUS4383</name>
</gene>
<sequence length="154" mass="16109">MKTVECFANESPILRAVQRDGVSAAEGDTIHGKYLEEIVSLFFECGGFDMTRALNDAAQKLQSLVDKIGFLVSANSNSAGTQEISHQTPISKDCCSLGWLPSLAASVGATSTAVNISESNDAESGGDCTNIQNPSDPCNAAPANAVSGIRRARK</sequence>
<name>A0A3P6Q489_9BILA</name>
<feature type="region of interest" description="Disordered" evidence="1">
    <location>
        <begin position="118"/>
        <end position="154"/>
    </location>
</feature>
<evidence type="ECO:0000256" key="1">
    <source>
        <dbReference type="SAM" id="MobiDB-lite"/>
    </source>
</evidence>
<dbReference type="Proteomes" id="UP000271098">
    <property type="component" value="Unassembled WGS sequence"/>
</dbReference>
<protein>
    <submittedName>
        <fullName evidence="2">Uncharacterized protein</fullName>
    </submittedName>
</protein>
<feature type="compositionally biased region" description="Polar residues" evidence="1">
    <location>
        <begin position="127"/>
        <end position="136"/>
    </location>
</feature>
<evidence type="ECO:0000313" key="3">
    <source>
        <dbReference type="Proteomes" id="UP000271098"/>
    </source>
</evidence>
<accession>A0A3P6Q489</accession>
<organism evidence="2 3">
    <name type="scientific">Gongylonema pulchrum</name>
    <dbReference type="NCBI Taxonomy" id="637853"/>
    <lineage>
        <taxon>Eukaryota</taxon>
        <taxon>Metazoa</taxon>
        <taxon>Ecdysozoa</taxon>
        <taxon>Nematoda</taxon>
        <taxon>Chromadorea</taxon>
        <taxon>Rhabditida</taxon>
        <taxon>Spirurina</taxon>
        <taxon>Spiruromorpha</taxon>
        <taxon>Spiruroidea</taxon>
        <taxon>Gongylonematidae</taxon>
        <taxon>Gongylonema</taxon>
    </lineage>
</organism>
<reference evidence="2 3" key="1">
    <citation type="submission" date="2018-11" db="EMBL/GenBank/DDBJ databases">
        <authorList>
            <consortium name="Pathogen Informatics"/>
        </authorList>
    </citation>
    <scope>NUCLEOTIDE SEQUENCE [LARGE SCALE GENOMIC DNA]</scope>
</reference>
<proteinExistence type="predicted"/>
<dbReference type="EMBL" id="UYRT01008227">
    <property type="protein sequence ID" value="VDK44512.1"/>
    <property type="molecule type" value="Genomic_DNA"/>
</dbReference>
<keyword evidence="3" id="KW-1185">Reference proteome</keyword>
<dbReference type="AlphaFoldDB" id="A0A3P6Q489"/>
<evidence type="ECO:0000313" key="2">
    <source>
        <dbReference type="EMBL" id="VDK44512.1"/>
    </source>
</evidence>